<evidence type="ECO:0000313" key="3">
    <source>
        <dbReference type="Proteomes" id="UP001159363"/>
    </source>
</evidence>
<gene>
    <name evidence="2" type="ORF">PR048_025723</name>
</gene>
<sequence length="917" mass="98689">MSLAAASIIALFCDSSSSPCFEVLRYVLRMVRRFGYYFSHIGPSGVIGPGIEPGSPWWEASTLTAQPPWLLGRAELRAESQRHCRTKEHEDIHMVRLAITDRIWHISLGPHAWCVAVCHIRVSRPDAHSAAATDCSSQAPAAATDYSQQAPAAATDYSPQAPAAATDYSPQALAAATDYSPQAPAADTDYSPQAPAAATDYSPQAPAPATDYSTQAPAAATHYSAQAPAAATDYSAQVPADAIDYSPHAPAAATDYSPQATADAIDYSPQAPAAATDYSPQAPAPATDYSTQAPAAATHYSAQAPEPATDYSPQAPAAATDYSPQAPAAATDYSPQAPAAATDCSPQAPEPATDYSPQAPAAATDCSPQAPAAATDYSPQAPAAATDCSPQAPAVATDYSPQAPAAATDYSPQAPAAATDYSPQVPMAAMVRGMLSLEGRVTRHRLLRRIPLLLAPWWPHPVLASLWRVPGLCIDTTLTRNRYIADVLEAVVGRYLQCHYGASVPTRQRAIVCSTHRRRFLDDHHVALLPWPASSPDLSPMGIVSLVAEHSRPQRMNFGHASKQHGWRYSMRTSDTNRLLPRPLPDFHMWESCRTMPLVDGFSWGYPVSPALAFRLALAGSDDVKSTPDCDGLAICGAVELSLNSSALKQQCPVPAERNKRTYVLACQNDPQNKIVFICIAISSEPTASPFPSSSAHAANSPRALDLHLVIRNSRIFTNWQLQHAVRKCVLNTQTCEFSWKVPEDAHEDRISLSIKVADLKLKGREFASPALPDAADLQFACRTANLSTKWSWVSRTSLAMIHLSSHSTVRSSVGIIVVTNQHITTLCYLQLFVSSYTTHSYIIFCFPSVACGEVLQGELVLAFRRTFSVHAAEAAVSTVRHRTNWMRSDHSRASSKEPTTRVLWRPLPGYVLVAEV</sequence>
<accession>A0ABQ9GJ89</accession>
<organism evidence="2 3">
    <name type="scientific">Dryococelus australis</name>
    <dbReference type="NCBI Taxonomy" id="614101"/>
    <lineage>
        <taxon>Eukaryota</taxon>
        <taxon>Metazoa</taxon>
        <taxon>Ecdysozoa</taxon>
        <taxon>Arthropoda</taxon>
        <taxon>Hexapoda</taxon>
        <taxon>Insecta</taxon>
        <taxon>Pterygota</taxon>
        <taxon>Neoptera</taxon>
        <taxon>Polyneoptera</taxon>
        <taxon>Phasmatodea</taxon>
        <taxon>Verophasmatodea</taxon>
        <taxon>Anareolatae</taxon>
        <taxon>Phasmatidae</taxon>
        <taxon>Eurycanthinae</taxon>
        <taxon>Dryococelus</taxon>
    </lineage>
</organism>
<comment type="caution">
    <text evidence="2">The sequence shown here is derived from an EMBL/GenBank/DDBJ whole genome shotgun (WGS) entry which is preliminary data.</text>
</comment>
<protein>
    <submittedName>
        <fullName evidence="2">Uncharacterized protein</fullName>
    </submittedName>
</protein>
<proteinExistence type="predicted"/>
<evidence type="ECO:0000313" key="2">
    <source>
        <dbReference type="EMBL" id="KAJ8872121.1"/>
    </source>
</evidence>
<evidence type="ECO:0000256" key="1">
    <source>
        <dbReference type="SAM" id="MobiDB-lite"/>
    </source>
</evidence>
<feature type="region of interest" description="Disordered" evidence="1">
    <location>
        <begin position="179"/>
        <end position="214"/>
    </location>
</feature>
<keyword evidence="3" id="KW-1185">Reference proteome</keyword>
<feature type="region of interest" description="Disordered" evidence="1">
    <location>
        <begin position="271"/>
        <end position="396"/>
    </location>
</feature>
<feature type="region of interest" description="Disordered" evidence="1">
    <location>
        <begin position="146"/>
        <end position="166"/>
    </location>
</feature>
<dbReference type="Proteomes" id="UP001159363">
    <property type="component" value="Chromosome 10"/>
</dbReference>
<dbReference type="PANTHER" id="PTHR20003">
    <property type="entry name" value="GLYCOPROTEIN-RELATED"/>
    <property type="match status" value="1"/>
</dbReference>
<dbReference type="PANTHER" id="PTHR20003:SF8">
    <property type="entry name" value="PROLINE-RICH PROTEIN BSTNI SUBFAMILY 3"/>
    <property type="match status" value="1"/>
</dbReference>
<dbReference type="EMBL" id="JARBHB010000011">
    <property type="protein sequence ID" value="KAJ8872121.1"/>
    <property type="molecule type" value="Genomic_DNA"/>
</dbReference>
<reference evidence="2 3" key="1">
    <citation type="submission" date="2023-02" db="EMBL/GenBank/DDBJ databases">
        <title>LHISI_Scaffold_Assembly.</title>
        <authorList>
            <person name="Stuart O.P."/>
            <person name="Cleave R."/>
            <person name="Magrath M.J.L."/>
            <person name="Mikheyev A.S."/>
        </authorList>
    </citation>
    <scope>NUCLEOTIDE SEQUENCE [LARGE SCALE GENOMIC DNA]</scope>
    <source>
        <strain evidence="2">Daus_M_001</strain>
        <tissue evidence="2">Leg muscle</tissue>
    </source>
</reference>
<name>A0ABQ9GJ89_9NEOP</name>